<dbReference type="SUPFAM" id="SSF88946">
    <property type="entry name" value="Sigma2 domain of RNA polymerase sigma factors"/>
    <property type="match status" value="1"/>
</dbReference>
<organism evidence="2 3">
    <name type="scientific">Hamadaea flava</name>
    <dbReference type="NCBI Taxonomy" id="1742688"/>
    <lineage>
        <taxon>Bacteria</taxon>
        <taxon>Bacillati</taxon>
        <taxon>Actinomycetota</taxon>
        <taxon>Actinomycetes</taxon>
        <taxon>Micromonosporales</taxon>
        <taxon>Micromonosporaceae</taxon>
        <taxon>Hamadaea</taxon>
    </lineage>
</organism>
<accession>A0ABV8LZJ2</accession>
<feature type="region of interest" description="Disordered" evidence="1">
    <location>
        <begin position="79"/>
        <end position="98"/>
    </location>
</feature>
<gene>
    <name evidence="2" type="ORF">ACFOZ4_34390</name>
</gene>
<evidence type="ECO:0000313" key="3">
    <source>
        <dbReference type="Proteomes" id="UP001595816"/>
    </source>
</evidence>
<comment type="caution">
    <text evidence="2">The sequence shown here is derived from an EMBL/GenBank/DDBJ whole genome shotgun (WGS) entry which is preliminary data.</text>
</comment>
<keyword evidence="3" id="KW-1185">Reference proteome</keyword>
<proteinExistence type="predicted"/>
<dbReference type="InterPro" id="IPR013325">
    <property type="entry name" value="RNA_pol_sigma_r2"/>
</dbReference>
<dbReference type="EMBL" id="JBHSAY010000024">
    <property type="protein sequence ID" value="MFC4135729.1"/>
    <property type="molecule type" value="Genomic_DNA"/>
</dbReference>
<dbReference type="Gene3D" id="1.10.1740.10">
    <property type="match status" value="1"/>
</dbReference>
<evidence type="ECO:0000256" key="1">
    <source>
        <dbReference type="SAM" id="MobiDB-lite"/>
    </source>
</evidence>
<dbReference type="Proteomes" id="UP001595816">
    <property type="component" value="Unassembled WGS sequence"/>
</dbReference>
<evidence type="ECO:0000313" key="2">
    <source>
        <dbReference type="EMBL" id="MFC4135729.1"/>
    </source>
</evidence>
<dbReference type="RefSeq" id="WP_253760712.1">
    <property type="nucleotide sequence ID" value="NZ_JAMZDZ010000001.1"/>
</dbReference>
<reference evidence="3" key="1">
    <citation type="journal article" date="2019" name="Int. J. Syst. Evol. Microbiol.">
        <title>The Global Catalogue of Microorganisms (GCM) 10K type strain sequencing project: providing services to taxonomists for standard genome sequencing and annotation.</title>
        <authorList>
            <consortium name="The Broad Institute Genomics Platform"/>
            <consortium name="The Broad Institute Genome Sequencing Center for Infectious Disease"/>
            <person name="Wu L."/>
            <person name="Ma J."/>
        </authorList>
    </citation>
    <scope>NUCLEOTIDE SEQUENCE [LARGE SCALE GENOMIC DNA]</scope>
    <source>
        <strain evidence="3">CGMCC 4.7289</strain>
    </source>
</reference>
<sequence>MPLSADGADDDTWLRELTAAHYTELVCFISNMLYPNFVDLAPLAVNDALHLAVQRRGELDEDPTGWLYAVARNKARTRRRHEKRFSDRQAPLESLTEHPVSAEPDEKILINDAYQDLVRPLKPVDRILLWLTDVDKRPHEQVATIMGRIFRVRYSANLVTKRRERALKKLSSDPHVQEIHRLQRLRLIQPRKGDDA</sequence>
<name>A0ABV8LZJ2_9ACTN</name>
<protein>
    <submittedName>
        <fullName evidence="2">RNA polymerase sigma factor</fullName>
    </submittedName>
</protein>